<dbReference type="GO" id="GO:0016407">
    <property type="term" value="F:acetyltransferase activity"/>
    <property type="evidence" value="ECO:0007669"/>
    <property type="project" value="TreeGrafter"/>
</dbReference>
<evidence type="ECO:0000256" key="5">
    <source>
        <dbReference type="ARBA" id="ARBA00023315"/>
    </source>
</evidence>
<dbReference type="CDD" id="cd06849">
    <property type="entry name" value="lipoyl_domain"/>
    <property type="match status" value="1"/>
</dbReference>
<dbReference type="SUPFAM" id="SSF51230">
    <property type="entry name" value="Single hybrid motif"/>
    <property type="match status" value="1"/>
</dbReference>
<dbReference type="InterPro" id="IPR000089">
    <property type="entry name" value="Biotin_lipoyl"/>
</dbReference>
<dbReference type="RefSeq" id="WP_108975685.1">
    <property type="nucleotide sequence ID" value="NZ_BFBB01000003.1"/>
</dbReference>
<evidence type="ECO:0000256" key="2">
    <source>
        <dbReference type="ARBA" id="ARBA00011484"/>
    </source>
</evidence>
<dbReference type="InterPro" id="IPR003016">
    <property type="entry name" value="2-oxoA_DH_lipoyl-BS"/>
</dbReference>
<keyword evidence="8" id="KW-1185">Reference proteome</keyword>
<comment type="subunit">
    <text evidence="2">Forms a 24-polypeptide structural core with octahedral symmetry.</text>
</comment>
<evidence type="ECO:0000256" key="3">
    <source>
        <dbReference type="ARBA" id="ARBA00022679"/>
    </source>
</evidence>
<protein>
    <submittedName>
        <fullName evidence="7">Biotin-requiring enzyme</fullName>
    </submittedName>
</protein>
<dbReference type="PANTHER" id="PTHR43178:SF5">
    <property type="entry name" value="LIPOAMIDE ACYLTRANSFERASE COMPONENT OF BRANCHED-CHAIN ALPHA-KETO ACID DEHYDROGENASE COMPLEX, MITOCHONDRIAL"/>
    <property type="match status" value="1"/>
</dbReference>
<dbReference type="Gene3D" id="2.40.50.100">
    <property type="match status" value="1"/>
</dbReference>
<evidence type="ECO:0000256" key="4">
    <source>
        <dbReference type="ARBA" id="ARBA00022823"/>
    </source>
</evidence>
<dbReference type="InterPro" id="IPR011053">
    <property type="entry name" value="Single_hybrid_motif"/>
</dbReference>
<dbReference type="GO" id="GO:0005737">
    <property type="term" value="C:cytoplasm"/>
    <property type="evidence" value="ECO:0007669"/>
    <property type="project" value="TreeGrafter"/>
</dbReference>
<dbReference type="PROSITE" id="PS50968">
    <property type="entry name" value="BIOTINYL_LIPOYL"/>
    <property type="match status" value="1"/>
</dbReference>
<dbReference type="PROSITE" id="PS00189">
    <property type="entry name" value="LIPOYL"/>
    <property type="match status" value="1"/>
</dbReference>
<sequence length="82" mass="9145">MQVREFLLKTPDLGDTEKIELIRWSVEAGAFVEEGEELIELVTDKAAFPVESPYKGKLKEIRVKAGSIVKKGEILGVLEISE</sequence>
<evidence type="ECO:0000313" key="8">
    <source>
        <dbReference type="Proteomes" id="UP000245133"/>
    </source>
</evidence>
<keyword evidence="3" id="KW-0808">Transferase</keyword>
<comment type="cofactor">
    <cofactor evidence="1">
        <name>(R)-lipoate</name>
        <dbReference type="ChEBI" id="CHEBI:83088"/>
    </cofactor>
</comment>
<reference evidence="7 8" key="1">
    <citation type="submission" date="2018-02" db="EMBL/GenBank/DDBJ databases">
        <title>Novel Leptospira species isolated from soil and water in Japan.</title>
        <authorList>
            <person name="Nakao R."/>
            <person name="Masuzawa T."/>
        </authorList>
    </citation>
    <scope>NUCLEOTIDE SEQUENCE [LARGE SCALE GENOMIC DNA]</scope>
    <source>
        <strain evidence="7 8">YH101</strain>
    </source>
</reference>
<dbReference type="Proteomes" id="UP000245133">
    <property type="component" value="Unassembled WGS sequence"/>
</dbReference>
<gene>
    <name evidence="7" type="ORF">LPTSP4_12690</name>
</gene>
<proteinExistence type="predicted"/>
<dbReference type="EMBL" id="BFBB01000003">
    <property type="protein sequence ID" value="GBF49750.1"/>
    <property type="molecule type" value="Genomic_DNA"/>
</dbReference>
<dbReference type="OrthoDB" id="9805770at2"/>
<evidence type="ECO:0000256" key="1">
    <source>
        <dbReference type="ARBA" id="ARBA00001938"/>
    </source>
</evidence>
<feature type="domain" description="Lipoyl-binding" evidence="6">
    <location>
        <begin position="10"/>
        <end position="79"/>
    </location>
</feature>
<accession>A0A2P2DYR2</accession>
<name>A0A2P2DYR2_9LEPT</name>
<dbReference type="GO" id="GO:0031405">
    <property type="term" value="F:lipoic acid binding"/>
    <property type="evidence" value="ECO:0007669"/>
    <property type="project" value="TreeGrafter"/>
</dbReference>
<evidence type="ECO:0000313" key="7">
    <source>
        <dbReference type="EMBL" id="GBF49750.1"/>
    </source>
</evidence>
<dbReference type="InterPro" id="IPR050743">
    <property type="entry name" value="2-oxoacid_DH_E2_comp"/>
</dbReference>
<comment type="caution">
    <text evidence="7">The sequence shown here is derived from an EMBL/GenBank/DDBJ whole genome shotgun (WGS) entry which is preliminary data.</text>
</comment>
<keyword evidence="5" id="KW-0012">Acyltransferase</keyword>
<keyword evidence="4" id="KW-0450">Lipoyl</keyword>
<organism evidence="7 8">
    <name type="scientific">Leptospira ryugenii</name>
    <dbReference type="NCBI Taxonomy" id="1917863"/>
    <lineage>
        <taxon>Bacteria</taxon>
        <taxon>Pseudomonadati</taxon>
        <taxon>Spirochaetota</taxon>
        <taxon>Spirochaetia</taxon>
        <taxon>Leptospirales</taxon>
        <taxon>Leptospiraceae</taxon>
        <taxon>Leptospira</taxon>
    </lineage>
</organism>
<dbReference type="PANTHER" id="PTHR43178">
    <property type="entry name" value="DIHYDROLIPOAMIDE ACETYLTRANSFERASE COMPONENT OF PYRUVATE DEHYDROGENASE COMPLEX"/>
    <property type="match status" value="1"/>
</dbReference>
<evidence type="ECO:0000259" key="6">
    <source>
        <dbReference type="PROSITE" id="PS50968"/>
    </source>
</evidence>
<dbReference type="AlphaFoldDB" id="A0A2P2DYR2"/>
<dbReference type="Pfam" id="PF00364">
    <property type="entry name" value="Biotin_lipoyl"/>
    <property type="match status" value="1"/>
</dbReference>